<dbReference type="InterPro" id="IPR001734">
    <property type="entry name" value="Na/solute_symporter"/>
</dbReference>
<dbReference type="KEGG" id="pseg:D3H65_00950"/>
<feature type="transmembrane region" description="Helical" evidence="11">
    <location>
        <begin position="495"/>
        <end position="517"/>
    </location>
</feature>
<dbReference type="AlphaFoldDB" id="A0A3B7MLY7"/>
<dbReference type="Proteomes" id="UP000263900">
    <property type="component" value="Chromosome"/>
</dbReference>
<feature type="chain" id="PRO_5017699049" evidence="12">
    <location>
        <begin position="22"/>
        <end position="857"/>
    </location>
</feature>
<feature type="transmembrane region" description="Helical" evidence="11">
    <location>
        <begin position="808"/>
        <end position="826"/>
    </location>
</feature>
<dbReference type="InterPro" id="IPR056734">
    <property type="entry name" value="NANM"/>
</dbReference>
<evidence type="ECO:0000256" key="10">
    <source>
        <dbReference type="ARBA" id="ARBA00023201"/>
    </source>
</evidence>
<dbReference type="PROSITE" id="PS50283">
    <property type="entry name" value="NA_SOLUT_SYMP_3"/>
    <property type="match status" value="1"/>
</dbReference>
<dbReference type="Gene3D" id="1.20.1730.10">
    <property type="entry name" value="Sodium/glucose cotransporter"/>
    <property type="match status" value="1"/>
</dbReference>
<feature type="transmembrane region" description="Helical" evidence="11">
    <location>
        <begin position="382"/>
        <end position="402"/>
    </location>
</feature>
<organism evidence="13 14">
    <name type="scientific">Paraflavitalea soli</name>
    <dbReference type="NCBI Taxonomy" id="2315862"/>
    <lineage>
        <taxon>Bacteria</taxon>
        <taxon>Pseudomonadati</taxon>
        <taxon>Bacteroidota</taxon>
        <taxon>Chitinophagia</taxon>
        <taxon>Chitinophagales</taxon>
        <taxon>Chitinophagaceae</taxon>
        <taxon>Paraflavitalea</taxon>
    </lineage>
</organism>
<keyword evidence="3" id="KW-0813">Transport</keyword>
<feature type="transmembrane region" description="Helical" evidence="11">
    <location>
        <begin position="523"/>
        <end position="546"/>
    </location>
</feature>
<keyword evidence="7" id="KW-0915">Sodium</keyword>
<feature type="transmembrane region" description="Helical" evidence="11">
    <location>
        <begin position="454"/>
        <end position="474"/>
    </location>
</feature>
<dbReference type="Pfam" id="PF24996">
    <property type="entry name" value="NANM"/>
    <property type="match status" value="2"/>
</dbReference>
<feature type="transmembrane region" description="Helical" evidence="11">
    <location>
        <begin position="608"/>
        <end position="627"/>
    </location>
</feature>
<dbReference type="OrthoDB" id="9803597at2"/>
<evidence type="ECO:0000256" key="12">
    <source>
        <dbReference type="SAM" id="SignalP"/>
    </source>
</evidence>
<evidence type="ECO:0000256" key="7">
    <source>
        <dbReference type="ARBA" id="ARBA00023053"/>
    </source>
</evidence>
<evidence type="ECO:0000256" key="11">
    <source>
        <dbReference type="SAM" id="Phobius"/>
    </source>
</evidence>
<evidence type="ECO:0000256" key="6">
    <source>
        <dbReference type="ARBA" id="ARBA00022989"/>
    </source>
</evidence>
<protein>
    <submittedName>
        <fullName evidence="13">Sodium:solute symporter</fullName>
    </submittedName>
</protein>
<gene>
    <name evidence="13" type="ORF">D3H65_00950</name>
</gene>
<dbReference type="PANTHER" id="PTHR42985">
    <property type="entry name" value="SODIUM-COUPLED MONOCARBOXYLATE TRANSPORTER"/>
    <property type="match status" value="1"/>
</dbReference>
<sequence>MKNCLLICSFLFLLFSGSLLAQDKAHPSYVRWGELPPLPGTPGLAGCFAGVSNGTLLVGGGANFPDGGTPWTGSNKTWQDKVYALETATGSWKEAGKLPRPLAYGVSVTWKGGLICVGGSDANNHYADVFLLQYTNGRVQTTPLPALPKPLANACGVLIGDVIYIAGGTASPAATAAELVCWSLDLSKGVAGAQWTILPGWPGPARMLAVAGTLDGAFYLMSGVELVKGAGDSVAHRVFLKDAYRYTPAKGWAKVADLPEPVAAAPSPAYTSGQSHLLVFGGDHGRYFEQNAILKEKHPGFSDKVWAYNNITDVWTAIDTILTHKEADAAQQPNNSVWAPVTTPSVLWNGSVVFPSGEVRPAVRTPRVLMATPIQPAGAFHVLDWIIVGIYFLLVIGISVIVSRKMESSTNDFFLGGGKIPWWAAGLSIFGSKLSALTFIAIPAKAYATDWVYLLNNIMIVAVAPLIVYFYLPYFRKMQLTSVYEYLRIRFNQRVKLLGSLTFVLFQVSRLGIVIYLPALVLSAVTGINIFVCIIGITVITTAYSVSGGIEAVVWTEVMQVVVLLGGALIALIFMANSLPGGFGQLFTEAAENNKFRMAIMHGRITEPVLWVVLVGGFLTQLVTYSSDQVVVQRYLTTPTEKEARKSIYTNALLVIPASLIFFCVGTALWVFFKHNPAALNPNGRIDDVFPWYISNQLPSGLAGLVIAGLFAATMSTISSSMNSIATVVTTDFYQYLKPASTDRQRFAFARRTTVVLGVLGFFIAVYMVYLSNASIWDQYLKIIGLFGGCLAGMFVAGIFFPRINSVGIFIGFIVSAICLFFVQAANIVSFFLYPAVAVLMCVLVGYLSSLIWKEKG</sequence>
<evidence type="ECO:0000256" key="3">
    <source>
        <dbReference type="ARBA" id="ARBA00022448"/>
    </source>
</evidence>
<dbReference type="InterPro" id="IPR015915">
    <property type="entry name" value="Kelch-typ_b-propeller"/>
</dbReference>
<proteinExistence type="inferred from homology"/>
<feature type="signal peptide" evidence="12">
    <location>
        <begin position="1"/>
        <end position="21"/>
    </location>
</feature>
<dbReference type="RefSeq" id="WP_119048463.1">
    <property type="nucleotide sequence ID" value="NZ_CP032157.1"/>
</dbReference>
<evidence type="ECO:0000256" key="5">
    <source>
        <dbReference type="ARBA" id="ARBA00022692"/>
    </source>
</evidence>
<feature type="transmembrane region" description="Helical" evidence="11">
    <location>
        <begin position="558"/>
        <end position="576"/>
    </location>
</feature>
<feature type="transmembrane region" description="Helical" evidence="11">
    <location>
        <begin position="832"/>
        <end position="853"/>
    </location>
</feature>
<dbReference type="GO" id="GO:0015293">
    <property type="term" value="F:symporter activity"/>
    <property type="evidence" value="ECO:0007669"/>
    <property type="project" value="TreeGrafter"/>
</dbReference>
<dbReference type="PANTHER" id="PTHR42985:SF40">
    <property type="entry name" value="LD47995P-RELATED"/>
    <property type="match status" value="1"/>
</dbReference>
<feature type="transmembrane region" description="Helical" evidence="11">
    <location>
        <begin position="648"/>
        <end position="673"/>
    </location>
</feature>
<dbReference type="SUPFAM" id="SSF117281">
    <property type="entry name" value="Kelch motif"/>
    <property type="match status" value="1"/>
</dbReference>
<feature type="transmembrane region" description="Helical" evidence="11">
    <location>
        <begin position="783"/>
        <end position="801"/>
    </location>
</feature>
<evidence type="ECO:0000256" key="2">
    <source>
        <dbReference type="ARBA" id="ARBA00006434"/>
    </source>
</evidence>
<comment type="similarity">
    <text evidence="2">Belongs to the sodium:solute symporter (SSF) (TC 2.A.21) family.</text>
</comment>
<keyword evidence="4" id="KW-1003">Cell membrane</keyword>
<dbReference type="InterPro" id="IPR038377">
    <property type="entry name" value="Na/Glc_symporter_sf"/>
</dbReference>
<dbReference type="GO" id="GO:0006814">
    <property type="term" value="P:sodium ion transport"/>
    <property type="evidence" value="ECO:0007669"/>
    <property type="project" value="UniProtKB-KW"/>
</dbReference>
<evidence type="ECO:0000313" key="13">
    <source>
        <dbReference type="EMBL" id="AXY72625.1"/>
    </source>
</evidence>
<comment type="subcellular location">
    <subcellularLocation>
        <location evidence="1">Cell membrane</location>
        <topology evidence="1">Multi-pass membrane protein</topology>
    </subcellularLocation>
</comment>
<dbReference type="NCBIfam" id="TIGR00813">
    <property type="entry name" value="sss"/>
    <property type="match status" value="1"/>
</dbReference>
<dbReference type="InterPro" id="IPR051163">
    <property type="entry name" value="Sodium:Solute_Symporter_SSF"/>
</dbReference>
<accession>A0A3B7MLY7</accession>
<dbReference type="GO" id="GO:0005886">
    <property type="term" value="C:plasma membrane"/>
    <property type="evidence" value="ECO:0007669"/>
    <property type="project" value="UniProtKB-SubCell"/>
</dbReference>
<keyword evidence="5 11" id="KW-0812">Transmembrane</keyword>
<keyword evidence="8" id="KW-0406">Ion transport</keyword>
<evidence type="ECO:0000256" key="9">
    <source>
        <dbReference type="ARBA" id="ARBA00023136"/>
    </source>
</evidence>
<dbReference type="CDD" id="cd11495">
    <property type="entry name" value="SLC5sbd_NIS-like_u3"/>
    <property type="match status" value="1"/>
</dbReference>
<dbReference type="Pfam" id="PF00474">
    <property type="entry name" value="SSF"/>
    <property type="match status" value="1"/>
</dbReference>
<keyword evidence="12" id="KW-0732">Signal</keyword>
<reference evidence="13 14" key="1">
    <citation type="submission" date="2018-09" db="EMBL/GenBank/DDBJ databases">
        <title>Genome sequencing of strain 6GH32-13.</title>
        <authorList>
            <person name="Weon H.-Y."/>
            <person name="Heo J."/>
            <person name="Kwon S.-W."/>
        </authorList>
    </citation>
    <scope>NUCLEOTIDE SEQUENCE [LARGE SCALE GENOMIC DNA]</scope>
    <source>
        <strain evidence="13 14">5GH32-13</strain>
    </source>
</reference>
<keyword evidence="10" id="KW-0739">Sodium transport</keyword>
<dbReference type="Gene3D" id="2.120.10.80">
    <property type="entry name" value="Kelch-type beta propeller"/>
    <property type="match status" value="1"/>
</dbReference>
<keyword evidence="14" id="KW-1185">Reference proteome</keyword>
<keyword evidence="6 11" id="KW-1133">Transmembrane helix</keyword>
<evidence type="ECO:0000256" key="8">
    <source>
        <dbReference type="ARBA" id="ARBA00023065"/>
    </source>
</evidence>
<evidence type="ECO:0000256" key="1">
    <source>
        <dbReference type="ARBA" id="ARBA00004651"/>
    </source>
</evidence>
<keyword evidence="9 11" id="KW-0472">Membrane</keyword>
<dbReference type="EMBL" id="CP032157">
    <property type="protein sequence ID" value="AXY72625.1"/>
    <property type="molecule type" value="Genomic_DNA"/>
</dbReference>
<evidence type="ECO:0000313" key="14">
    <source>
        <dbReference type="Proteomes" id="UP000263900"/>
    </source>
</evidence>
<feature type="transmembrane region" description="Helical" evidence="11">
    <location>
        <begin position="422"/>
        <end position="442"/>
    </location>
</feature>
<feature type="transmembrane region" description="Helical" evidence="11">
    <location>
        <begin position="754"/>
        <end position="771"/>
    </location>
</feature>
<evidence type="ECO:0000256" key="4">
    <source>
        <dbReference type="ARBA" id="ARBA00022475"/>
    </source>
</evidence>
<name>A0A3B7MLY7_9BACT</name>